<feature type="region of interest" description="Disordered" evidence="1">
    <location>
        <begin position="58"/>
        <end position="82"/>
    </location>
</feature>
<sequence>MNWQVFALSFVCLITIVSSAGKSRRGRTRITDTIPSPHEMELTKDTIFSGVSFEQSTRRHLRMKTKSTKIPKRRKSTLKAKDMKEVKQNFIP</sequence>
<protein>
    <submittedName>
        <fullName evidence="3">Uncharacterized protein</fullName>
    </submittedName>
</protein>
<evidence type="ECO:0000256" key="2">
    <source>
        <dbReference type="SAM" id="SignalP"/>
    </source>
</evidence>
<name>A0A8X6U0W7_NEPPI</name>
<feature type="chain" id="PRO_5036505473" evidence="2">
    <location>
        <begin position="20"/>
        <end position="92"/>
    </location>
</feature>
<dbReference type="AlphaFoldDB" id="A0A8X6U0W7"/>
<reference evidence="3" key="1">
    <citation type="submission" date="2020-08" db="EMBL/GenBank/DDBJ databases">
        <title>Multicomponent nature underlies the extraordinary mechanical properties of spider dragline silk.</title>
        <authorList>
            <person name="Kono N."/>
            <person name="Nakamura H."/>
            <person name="Mori M."/>
            <person name="Yoshida Y."/>
            <person name="Ohtoshi R."/>
            <person name="Malay A.D."/>
            <person name="Moran D.A.P."/>
            <person name="Tomita M."/>
            <person name="Numata K."/>
            <person name="Arakawa K."/>
        </authorList>
    </citation>
    <scope>NUCLEOTIDE SEQUENCE</scope>
</reference>
<evidence type="ECO:0000313" key="4">
    <source>
        <dbReference type="Proteomes" id="UP000887013"/>
    </source>
</evidence>
<accession>A0A8X6U0W7</accession>
<feature type="signal peptide" evidence="2">
    <location>
        <begin position="1"/>
        <end position="19"/>
    </location>
</feature>
<keyword evidence="4" id="KW-1185">Reference proteome</keyword>
<dbReference type="Proteomes" id="UP000887013">
    <property type="component" value="Unassembled WGS sequence"/>
</dbReference>
<organism evidence="3 4">
    <name type="scientific">Nephila pilipes</name>
    <name type="common">Giant wood spider</name>
    <name type="synonym">Nephila maculata</name>
    <dbReference type="NCBI Taxonomy" id="299642"/>
    <lineage>
        <taxon>Eukaryota</taxon>
        <taxon>Metazoa</taxon>
        <taxon>Ecdysozoa</taxon>
        <taxon>Arthropoda</taxon>
        <taxon>Chelicerata</taxon>
        <taxon>Arachnida</taxon>
        <taxon>Araneae</taxon>
        <taxon>Araneomorphae</taxon>
        <taxon>Entelegynae</taxon>
        <taxon>Araneoidea</taxon>
        <taxon>Nephilidae</taxon>
        <taxon>Nephila</taxon>
    </lineage>
</organism>
<proteinExistence type="predicted"/>
<dbReference type="EMBL" id="BMAW01069760">
    <property type="protein sequence ID" value="GFT70458.1"/>
    <property type="molecule type" value="Genomic_DNA"/>
</dbReference>
<gene>
    <name evidence="3" type="ORF">NPIL_458621</name>
</gene>
<feature type="non-terminal residue" evidence="3">
    <location>
        <position position="92"/>
    </location>
</feature>
<evidence type="ECO:0000313" key="3">
    <source>
        <dbReference type="EMBL" id="GFT70458.1"/>
    </source>
</evidence>
<keyword evidence="2" id="KW-0732">Signal</keyword>
<comment type="caution">
    <text evidence="3">The sequence shown here is derived from an EMBL/GenBank/DDBJ whole genome shotgun (WGS) entry which is preliminary data.</text>
</comment>
<evidence type="ECO:0000256" key="1">
    <source>
        <dbReference type="SAM" id="MobiDB-lite"/>
    </source>
</evidence>
<feature type="compositionally biased region" description="Basic residues" evidence="1">
    <location>
        <begin position="58"/>
        <end position="78"/>
    </location>
</feature>